<dbReference type="AlphaFoldDB" id="A0A119CTR4"/>
<dbReference type="Proteomes" id="UP000064243">
    <property type="component" value="Unassembled WGS sequence"/>
</dbReference>
<organism evidence="1 2">
    <name type="scientific">Thiobacillus denitrificans</name>
    <dbReference type="NCBI Taxonomy" id="36861"/>
    <lineage>
        <taxon>Bacteria</taxon>
        <taxon>Pseudomonadati</taxon>
        <taxon>Pseudomonadota</taxon>
        <taxon>Betaproteobacteria</taxon>
        <taxon>Nitrosomonadales</taxon>
        <taxon>Thiobacillaceae</taxon>
        <taxon>Thiobacillus</taxon>
    </lineage>
</organism>
<keyword evidence="2" id="KW-1185">Reference proteome</keyword>
<dbReference type="EMBL" id="LDUG01000053">
    <property type="protein sequence ID" value="KVW92764.1"/>
    <property type="molecule type" value="Genomic_DNA"/>
</dbReference>
<name>A0A119CTR4_THIDE</name>
<proteinExistence type="predicted"/>
<protein>
    <submittedName>
        <fullName evidence="1">Uncharacterized protein</fullName>
    </submittedName>
</protein>
<dbReference type="RefSeq" id="WP_059758891.1">
    <property type="nucleotide sequence ID" value="NZ_LDUG01000053.1"/>
</dbReference>
<dbReference type="OrthoDB" id="7916555at2"/>
<evidence type="ECO:0000313" key="2">
    <source>
        <dbReference type="Proteomes" id="UP000064243"/>
    </source>
</evidence>
<gene>
    <name evidence="1" type="ORF">ABW22_15455</name>
</gene>
<reference evidence="1 2" key="1">
    <citation type="journal article" date="2015" name="Appl. Environ. Microbiol.">
        <title>Aerobic and Anaerobic Thiosulfate Oxidation by a Cold-Adapted, Subglacial Chemoautotroph.</title>
        <authorList>
            <person name="Harrold Z.R."/>
            <person name="Skidmore M.L."/>
            <person name="Hamilton T.L."/>
            <person name="Desch L."/>
            <person name="Amada K."/>
            <person name="van Gelder W."/>
            <person name="Glover K."/>
            <person name="Roden E.E."/>
            <person name="Boyd E.S."/>
        </authorList>
    </citation>
    <scope>NUCLEOTIDE SEQUENCE [LARGE SCALE GENOMIC DNA]</scope>
    <source>
        <strain evidence="1 2">RG</strain>
    </source>
</reference>
<dbReference type="InterPro" id="IPR046882">
    <property type="entry name" value="Sp-DndD"/>
</dbReference>
<dbReference type="Pfam" id="PF20306">
    <property type="entry name" value="Sp-DndD"/>
    <property type="match status" value="1"/>
</dbReference>
<sequence length="77" mass="8832">MTQNPNAIAQQHEVDDLPLWRDADAHQVLQQTLTQHGVDEEVFARLLSACRERAHQQRHRGITADFDEIFQSIGVEV</sequence>
<evidence type="ECO:0000313" key="1">
    <source>
        <dbReference type="EMBL" id="KVW92764.1"/>
    </source>
</evidence>
<accession>A0A119CTR4</accession>
<comment type="caution">
    <text evidence="1">The sequence shown here is derived from an EMBL/GenBank/DDBJ whole genome shotgun (WGS) entry which is preliminary data.</text>
</comment>
<dbReference type="PATRIC" id="fig|36861.3.peg.2943"/>